<organism evidence="3 4">
    <name type="scientific">Hyunsoonleella rubra</name>
    <dbReference type="NCBI Taxonomy" id="1737062"/>
    <lineage>
        <taxon>Bacteria</taxon>
        <taxon>Pseudomonadati</taxon>
        <taxon>Bacteroidota</taxon>
        <taxon>Flavobacteriia</taxon>
        <taxon>Flavobacteriales</taxon>
        <taxon>Flavobacteriaceae</taxon>
    </lineage>
</organism>
<dbReference type="RefSeq" id="WP_380288086.1">
    <property type="nucleotide sequence ID" value="NZ_JBHULY010000005.1"/>
</dbReference>
<comment type="caution">
    <text evidence="3">The sequence shown here is derived from an EMBL/GenBank/DDBJ whole genome shotgun (WGS) entry which is preliminary data.</text>
</comment>
<evidence type="ECO:0000256" key="1">
    <source>
        <dbReference type="SAM" id="Coils"/>
    </source>
</evidence>
<accession>A0ABW5T8G2</accession>
<keyword evidence="2" id="KW-0472">Membrane</keyword>
<keyword evidence="1" id="KW-0175">Coiled coil</keyword>
<reference evidence="4" key="1">
    <citation type="journal article" date="2019" name="Int. J. Syst. Evol. Microbiol.">
        <title>The Global Catalogue of Microorganisms (GCM) 10K type strain sequencing project: providing services to taxonomists for standard genome sequencing and annotation.</title>
        <authorList>
            <consortium name="The Broad Institute Genomics Platform"/>
            <consortium name="The Broad Institute Genome Sequencing Center for Infectious Disease"/>
            <person name="Wu L."/>
            <person name="Ma J."/>
        </authorList>
    </citation>
    <scope>NUCLEOTIDE SEQUENCE [LARGE SCALE GENOMIC DNA]</scope>
    <source>
        <strain evidence="4">KCTC 42398</strain>
    </source>
</reference>
<dbReference type="Pfam" id="PF16872">
    <property type="entry name" value="putAbiC"/>
    <property type="match status" value="1"/>
</dbReference>
<dbReference type="Proteomes" id="UP001597476">
    <property type="component" value="Unassembled WGS sequence"/>
</dbReference>
<sequence length="323" mass="38129">MNKSELEKEINEASERIKTRQSEIETEIDRLGEQISKFTNWAWIFVWIGAFVSAFALIYFICTNTEKGFGLNLLGDFMAGTVASVWSLAGLFFIYVAFLGQKQQLLNQQLEIMYSQLEVKYTRLELSGQKAEMAEQNKTLRRQRFENTFFQLLSNHQEIVNGIDLKRVRDGSWTTSAEGRDCFSTFYERAFPKGFRLRKHPIEPTVEKYAEFYKVNQSDLGHYFRHMYHILKFIKKSKELTKEEKYNYSNLLRALLSSYELLFIFYNGLSEAGKPKLKQLLEEFSMLKNMDFELLINIEHKKEYKEIAFASSEERKKLLRTKK</sequence>
<keyword evidence="2" id="KW-1133">Transmembrane helix</keyword>
<feature type="coiled-coil region" evidence="1">
    <location>
        <begin position="107"/>
        <end position="143"/>
    </location>
</feature>
<dbReference type="InterPro" id="IPR031709">
    <property type="entry name" value="PutAbiC"/>
</dbReference>
<evidence type="ECO:0000256" key="2">
    <source>
        <dbReference type="SAM" id="Phobius"/>
    </source>
</evidence>
<name>A0ABW5T8G2_9FLAO</name>
<evidence type="ECO:0000313" key="3">
    <source>
        <dbReference type="EMBL" id="MFD2724745.1"/>
    </source>
</evidence>
<dbReference type="EMBL" id="JBHULY010000005">
    <property type="protein sequence ID" value="MFD2724745.1"/>
    <property type="molecule type" value="Genomic_DNA"/>
</dbReference>
<feature type="transmembrane region" description="Helical" evidence="2">
    <location>
        <begin position="73"/>
        <end position="98"/>
    </location>
</feature>
<feature type="transmembrane region" description="Helical" evidence="2">
    <location>
        <begin position="41"/>
        <end position="61"/>
    </location>
</feature>
<gene>
    <name evidence="3" type="ORF">ACFSR8_00850</name>
</gene>
<proteinExistence type="predicted"/>
<protein>
    <submittedName>
        <fullName evidence="3">Phage abortive infection protein</fullName>
    </submittedName>
</protein>
<evidence type="ECO:0000313" key="4">
    <source>
        <dbReference type="Proteomes" id="UP001597476"/>
    </source>
</evidence>
<keyword evidence="2" id="KW-0812">Transmembrane</keyword>
<keyword evidence="4" id="KW-1185">Reference proteome</keyword>